<dbReference type="Pfam" id="PF01814">
    <property type="entry name" value="Hemerythrin"/>
    <property type="match status" value="1"/>
</dbReference>
<sequence length="141" mass="16883">MSEPLHTFLWDKKLETDIELVDSQHKEFLKRANTFIIKLLADKPEEGVREAFEFVNDYLQYHFQAEETFLADSGYPAFEEHQAEHQRMRFKSKEMEALIAEGDCQKITKEFTEFINNWVINHILSSDRRFAIYYRELKGLE</sequence>
<dbReference type="InterPro" id="IPR012827">
    <property type="entry name" value="Hemerythrin_metal-bd"/>
</dbReference>
<evidence type="ECO:0000256" key="2">
    <source>
        <dbReference type="ARBA" id="ARBA00022723"/>
    </source>
</evidence>
<dbReference type="PANTHER" id="PTHR37164:SF1">
    <property type="entry name" value="BACTERIOHEMERYTHRIN"/>
    <property type="match status" value="1"/>
</dbReference>
<evidence type="ECO:0000259" key="4">
    <source>
        <dbReference type="Pfam" id="PF01814"/>
    </source>
</evidence>
<gene>
    <name evidence="5" type="ORF">Ami103574_09655</name>
</gene>
<evidence type="ECO:0000313" key="6">
    <source>
        <dbReference type="Proteomes" id="UP000466848"/>
    </source>
</evidence>
<dbReference type="AlphaFoldDB" id="A0A858BXF7"/>
<dbReference type="KEGG" id="abut:Ami103574_09655"/>
<keyword evidence="3" id="KW-0408">Iron</keyword>
<dbReference type="Gene3D" id="1.20.120.50">
    <property type="entry name" value="Hemerythrin-like"/>
    <property type="match status" value="1"/>
</dbReference>
<accession>A0A858BXF7</accession>
<protein>
    <submittedName>
        <fullName evidence="5">Hemerythrin family protein</fullName>
    </submittedName>
</protein>
<evidence type="ECO:0000313" key="5">
    <source>
        <dbReference type="EMBL" id="QIB69580.1"/>
    </source>
</evidence>
<dbReference type="RefSeq" id="WP_163066821.1">
    <property type="nucleotide sequence ID" value="NZ_CP048649.1"/>
</dbReference>
<dbReference type="NCBIfam" id="NF033749">
    <property type="entry name" value="bact_hemeryth"/>
    <property type="match status" value="1"/>
</dbReference>
<evidence type="ECO:0000256" key="3">
    <source>
        <dbReference type="ARBA" id="ARBA00023004"/>
    </source>
</evidence>
<dbReference type="InterPro" id="IPR050669">
    <property type="entry name" value="Hemerythrin"/>
</dbReference>
<dbReference type="InterPro" id="IPR012312">
    <property type="entry name" value="Hemerythrin-like"/>
</dbReference>
<name>A0A858BXF7_9FIRM</name>
<dbReference type="SUPFAM" id="SSF47188">
    <property type="entry name" value="Hemerythrin-like"/>
    <property type="match status" value="1"/>
</dbReference>
<dbReference type="GO" id="GO:0046872">
    <property type="term" value="F:metal ion binding"/>
    <property type="evidence" value="ECO:0007669"/>
    <property type="project" value="UniProtKB-KW"/>
</dbReference>
<comment type="similarity">
    <text evidence="1">Belongs to the hemerythrin family.</text>
</comment>
<evidence type="ECO:0000256" key="1">
    <source>
        <dbReference type="ARBA" id="ARBA00010587"/>
    </source>
</evidence>
<dbReference type="CDD" id="cd12107">
    <property type="entry name" value="Hemerythrin"/>
    <property type="match status" value="1"/>
</dbReference>
<reference evidence="5 6" key="1">
    <citation type="submission" date="2020-02" db="EMBL/GenBank/DDBJ databases">
        <authorList>
            <person name="Kim Y.B."/>
            <person name="Roh S.W."/>
        </authorList>
    </citation>
    <scope>NUCLEOTIDE SEQUENCE [LARGE SCALE GENOMIC DNA]</scope>
    <source>
        <strain evidence="5 6">DSM 103574</strain>
    </source>
</reference>
<feature type="domain" description="Hemerythrin-like" evidence="4">
    <location>
        <begin position="17"/>
        <end position="129"/>
    </location>
</feature>
<proteinExistence type="inferred from homology"/>
<dbReference type="InterPro" id="IPR035938">
    <property type="entry name" value="Hemerythrin-like_sf"/>
</dbReference>
<dbReference type="EMBL" id="CP048649">
    <property type="protein sequence ID" value="QIB69580.1"/>
    <property type="molecule type" value="Genomic_DNA"/>
</dbReference>
<keyword evidence="2" id="KW-0479">Metal-binding</keyword>
<dbReference type="Proteomes" id="UP000466848">
    <property type="component" value="Chromosome"/>
</dbReference>
<keyword evidence="6" id="KW-1185">Reference proteome</keyword>
<dbReference type="PANTHER" id="PTHR37164">
    <property type="entry name" value="BACTERIOHEMERYTHRIN"/>
    <property type="match status" value="1"/>
</dbReference>
<organism evidence="5 6">
    <name type="scientific">Aminipila butyrica</name>
    <dbReference type="NCBI Taxonomy" id="433296"/>
    <lineage>
        <taxon>Bacteria</taxon>
        <taxon>Bacillati</taxon>
        <taxon>Bacillota</taxon>
        <taxon>Clostridia</taxon>
        <taxon>Peptostreptococcales</taxon>
        <taxon>Anaerovoracaceae</taxon>
        <taxon>Aminipila</taxon>
    </lineage>
</organism>
<dbReference type="NCBIfam" id="TIGR02481">
    <property type="entry name" value="hemeryth_dom"/>
    <property type="match status" value="1"/>
</dbReference>